<keyword evidence="4" id="KW-1185">Reference proteome</keyword>
<comment type="caution">
    <text evidence="3">The sequence shown here is derived from an EMBL/GenBank/DDBJ whole genome shotgun (WGS) entry which is preliminary data.</text>
</comment>
<dbReference type="Pfam" id="PF16871">
    <property type="entry name" value="DUF5077"/>
    <property type="match status" value="1"/>
</dbReference>
<organism evidence="3 4">
    <name type="scientific">Niastella vici</name>
    <dbReference type="NCBI Taxonomy" id="1703345"/>
    <lineage>
        <taxon>Bacteria</taxon>
        <taxon>Pseudomonadati</taxon>
        <taxon>Bacteroidota</taxon>
        <taxon>Chitinophagia</taxon>
        <taxon>Chitinophagales</taxon>
        <taxon>Chitinophagaceae</taxon>
        <taxon>Niastella</taxon>
    </lineage>
</organism>
<evidence type="ECO:0000313" key="3">
    <source>
        <dbReference type="EMBL" id="OQP63896.1"/>
    </source>
</evidence>
<evidence type="ECO:0000259" key="2">
    <source>
        <dbReference type="Pfam" id="PF16871"/>
    </source>
</evidence>
<accession>A0A1V9G073</accession>
<dbReference type="EMBL" id="LVYD01000044">
    <property type="protein sequence ID" value="OQP63896.1"/>
    <property type="molecule type" value="Genomic_DNA"/>
</dbReference>
<name>A0A1V9G073_9BACT</name>
<dbReference type="STRING" id="1703345.A3860_23480"/>
<gene>
    <name evidence="3" type="ORF">A3860_23480</name>
</gene>
<dbReference type="AlphaFoldDB" id="A0A1V9G073"/>
<sequence>MHTPTITMNCKKFSGFIILCFFLNIPAFAENDSALILPIAGNTWARGNTGGVDVITDAGIENWKNAATQFDTYVRIDHPGSIKLRIKAKTEGECQLRIAIKDKFNPVVIRGNEFQLYDAGTWQIKDTGYIRITLSGVSTTGKQIADVSDYEISGSATRSGVNFVRSNEGNFHYWGRRGPSVHLSYPFDESINAQWFYNEVTVPAKQDVIGSYFMSIGFGEGYFGIQVNSATERRVLFSVWSPYSTDDPKSIPQNMRIEMLRKGSDVHTGEFGSEGSGGQSYLRYNWKAGTTYKFLLKGEPDGNNNTVYTAWFFAPEKSEWMLIASFKRPQTNTYLKHFHSFLENFIPEQGNIERQVLFGNQWTGDANGNWIELTKSIFTYDNTAAKGYRMDYAGGVLNGNFYLRNCGFFNQHTPLRSGFTRTKRNSKPVIDLEKLP</sequence>
<reference evidence="3 4" key="1">
    <citation type="submission" date="2016-03" db="EMBL/GenBank/DDBJ databases">
        <title>Niastella vici sp. nov., isolated from farmland soil.</title>
        <authorList>
            <person name="Chen L."/>
            <person name="Wang D."/>
            <person name="Yang S."/>
            <person name="Wang G."/>
        </authorList>
    </citation>
    <scope>NUCLEOTIDE SEQUENCE [LARGE SCALE GENOMIC DNA]</scope>
    <source>
        <strain evidence="3 4">DJ57</strain>
    </source>
</reference>
<dbReference type="RefSeq" id="WP_081147561.1">
    <property type="nucleotide sequence ID" value="NZ_LVYD01000044.1"/>
</dbReference>
<feature type="signal peptide" evidence="1">
    <location>
        <begin position="1"/>
        <end position="29"/>
    </location>
</feature>
<keyword evidence="1" id="KW-0732">Signal</keyword>
<dbReference type="Pfam" id="PF11958">
    <property type="entry name" value="DUF3472"/>
    <property type="match status" value="1"/>
</dbReference>
<dbReference type="InterPro" id="IPR031712">
    <property type="entry name" value="DUF5077"/>
</dbReference>
<protein>
    <submittedName>
        <fullName evidence="3">Nematoblast specific protein</fullName>
    </submittedName>
</protein>
<dbReference type="InterPro" id="IPR021862">
    <property type="entry name" value="DUF3472"/>
</dbReference>
<proteinExistence type="predicted"/>
<evidence type="ECO:0000256" key="1">
    <source>
        <dbReference type="SAM" id="SignalP"/>
    </source>
</evidence>
<evidence type="ECO:0000313" key="4">
    <source>
        <dbReference type="Proteomes" id="UP000192796"/>
    </source>
</evidence>
<dbReference type="Proteomes" id="UP000192796">
    <property type="component" value="Unassembled WGS sequence"/>
</dbReference>
<feature type="domain" description="DUF5077" evidence="2">
    <location>
        <begin position="37"/>
        <end position="157"/>
    </location>
</feature>
<feature type="chain" id="PRO_5012031628" evidence="1">
    <location>
        <begin position="30"/>
        <end position="436"/>
    </location>
</feature>